<dbReference type="Pfam" id="PF13566">
    <property type="entry name" value="DUF4130"/>
    <property type="match status" value="1"/>
</dbReference>
<comment type="caution">
    <text evidence="2">The sequence shown here is derived from an EMBL/GenBank/DDBJ whole genome shotgun (WGS) entry which is preliminary data.</text>
</comment>
<dbReference type="OrthoDB" id="5290748at2"/>
<name>A0A2T8HN21_9SPHI</name>
<feature type="domain" description="DUF4130" evidence="1">
    <location>
        <begin position="91"/>
        <end position="256"/>
    </location>
</feature>
<evidence type="ECO:0000259" key="1">
    <source>
        <dbReference type="Pfam" id="PF13566"/>
    </source>
</evidence>
<gene>
    <name evidence="2" type="ORF">DC487_04160</name>
</gene>
<dbReference type="EMBL" id="QDKG01000001">
    <property type="protein sequence ID" value="PVH26803.1"/>
    <property type="molecule type" value="Genomic_DNA"/>
</dbReference>
<evidence type="ECO:0000313" key="3">
    <source>
        <dbReference type="Proteomes" id="UP000245627"/>
    </source>
</evidence>
<dbReference type="InterPro" id="IPR023875">
    <property type="entry name" value="DNA_repair_put"/>
</dbReference>
<organism evidence="2 3">
    <name type="scientific">Sphingobacterium corticibacter</name>
    <dbReference type="NCBI Taxonomy" id="2171749"/>
    <lineage>
        <taxon>Bacteria</taxon>
        <taxon>Pseudomonadati</taxon>
        <taxon>Bacteroidota</taxon>
        <taxon>Sphingobacteriia</taxon>
        <taxon>Sphingobacteriales</taxon>
        <taxon>Sphingobacteriaceae</taxon>
        <taxon>Sphingobacterium</taxon>
    </lineage>
</organism>
<reference evidence="2 3" key="1">
    <citation type="submission" date="2018-04" db="EMBL/GenBank/DDBJ databases">
        <title>Sphingobacterium cortibacter sp. nov.</title>
        <authorList>
            <person name="Li Y."/>
        </authorList>
    </citation>
    <scope>NUCLEOTIDE SEQUENCE [LARGE SCALE GENOMIC DNA]</scope>
    <source>
        <strain evidence="2 3">2c-3</strain>
    </source>
</reference>
<evidence type="ECO:0000313" key="2">
    <source>
        <dbReference type="EMBL" id="PVH26803.1"/>
    </source>
</evidence>
<sequence>MLAAQQRITLSYDGSWGGLLTAVFEVYEYKFVSATILREAQADQTDLFGARHEVHTDEAKAARVKKGIIDRVGKKDFQELYAAYLSELDGVEDLILRLVRHYLTPEGANLSRNYGHEDVLRIKQINKSVSRERHRFKAFVRFRKLSDELFFAKIDPDFNVLPLIIPHFRDRYADQSWMIYDIKRDYGAYYNQTEVVEIQLSDLPSEAELIARGEEREALYDELWRRYFRSTNITERKNTKLHLQHVPKRYWKYLNEKFDL</sequence>
<keyword evidence="3" id="KW-1185">Reference proteome</keyword>
<dbReference type="NCBIfam" id="TIGR03915">
    <property type="entry name" value="SAM_7_link_chp"/>
    <property type="match status" value="1"/>
</dbReference>
<protein>
    <recommendedName>
        <fullName evidence="1">DUF4130 domain-containing protein</fullName>
    </recommendedName>
</protein>
<dbReference type="Proteomes" id="UP000245627">
    <property type="component" value="Unassembled WGS sequence"/>
</dbReference>
<dbReference type="InterPro" id="IPR025404">
    <property type="entry name" value="DUF4130"/>
</dbReference>
<proteinExistence type="predicted"/>
<dbReference type="RefSeq" id="WP_116774663.1">
    <property type="nucleotide sequence ID" value="NZ_QDKG01000001.1"/>
</dbReference>
<accession>A0A2T8HN21</accession>
<dbReference type="AlphaFoldDB" id="A0A2T8HN21"/>